<protein>
    <submittedName>
        <fullName evidence="3">MerR family DNA-binding transcriptional regulator</fullName>
    </submittedName>
</protein>
<dbReference type="PROSITE" id="PS50937">
    <property type="entry name" value="HTH_MERR_2"/>
    <property type="match status" value="1"/>
</dbReference>
<feature type="region of interest" description="Disordered" evidence="1">
    <location>
        <begin position="55"/>
        <end position="75"/>
    </location>
</feature>
<reference evidence="3" key="1">
    <citation type="submission" date="2020-07" db="EMBL/GenBank/DDBJ databases">
        <title>Huge and variable diversity of episymbiotic CPR bacteria and DPANN archaea in groundwater ecosystems.</title>
        <authorList>
            <person name="He C.Y."/>
            <person name="Keren R."/>
            <person name="Whittaker M."/>
            <person name="Farag I.F."/>
            <person name="Doudna J."/>
            <person name="Cate J.H.D."/>
            <person name="Banfield J.F."/>
        </authorList>
    </citation>
    <scope>NUCLEOTIDE SEQUENCE</scope>
    <source>
        <strain evidence="3">NC_groundwater_17_Pr7_B-0.1um_64_12</strain>
    </source>
</reference>
<dbReference type="Proteomes" id="UP000727962">
    <property type="component" value="Unassembled WGS sequence"/>
</dbReference>
<evidence type="ECO:0000259" key="2">
    <source>
        <dbReference type="PROSITE" id="PS50937"/>
    </source>
</evidence>
<keyword evidence="3" id="KW-0238">DNA-binding</keyword>
<evidence type="ECO:0000313" key="3">
    <source>
        <dbReference type="EMBL" id="MBI1756857.1"/>
    </source>
</evidence>
<dbReference type="InterPro" id="IPR000551">
    <property type="entry name" value="MerR-type_HTH_dom"/>
</dbReference>
<accession>A0A931LT39</accession>
<feature type="domain" description="HTH merR-type" evidence="2">
    <location>
        <begin position="1"/>
        <end position="50"/>
    </location>
</feature>
<dbReference type="InterPro" id="IPR009061">
    <property type="entry name" value="DNA-bd_dom_put_sf"/>
</dbReference>
<dbReference type="SUPFAM" id="SSF46955">
    <property type="entry name" value="Putative DNA-binding domain"/>
    <property type="match status" value="1"/>
</dbReference>
<dbReference type="CDD" id="cd04762">
    <property type="entry name" value="HTH_MerR-trunc"/>
    <property type="match status" value="1"/>
</dbReference>
<dbReference type="EMBL" id="JACOSL010000041">
    <property type="protein sequence ID" value="MBI1756857.1"/>
    <property type="molecule type" value="Genomic_DNA"/>
</dbReference>
<feature type="compositionally biased region" description="Basic and acidic residues" evidence="1">
    <location>
        <begin position="64"/>
        <end position="75"/>
    </location>
</feature>
<evidence type="ECO:0000256" key="1">
    <source>
        <dbReference type="SAM" id="MobiDB-lite"/>
    </source>
</evidence>
<dbReference type="GO" id="GO:0006355">
    <property type="term" value="P:regulation of DNA-templated transcription"/>
    <property type="evidence" value="ECO:0007669"/>
    <property type="project" value="InterPro"/>
</dbReference>
<sequence length="75" mass="8285">MLTVADAAELLGVSSSTLRNWDRAGKLKARRHPMNGYRLYEKAEILVLREAIANYGPSGTDEPSGGKHEDDNSRK</sequence>
<proteinExistence type="predicted"/>
<dbReference type="Gene3D" id="1.10.1660.10">
    <property type="match status" value="1"/>
</dbReference>
<gene>
    <name evidence="3" type="ORF">HYR64_07105</name>
</gene>
<organism evidence="3 4">
    <name type="scientific">Fimbriimonas ginsengisoli</name>
    <dbReference type="NCBI Taxonomy" id="1005039"/>
    <lineage>
        <taxon>Bacteria</taxon>
        <taxon>Bacillati</taxon>
        <taxon>Armatimonadota</taxon>
        <taxon>Fimbriimonadia</taxon>
        <taxon>Fimbriimonadales</taxon>
        <taxon>Fimbriimonadaceae</taxon>
        <taxon>Fimbriimonas</taxon>
    </lineage>
</organism>
<dbReference type="GO" id="GO:0003677">
    <property type="term" value="F:DNA binding"/>
    <property type="evidence" value="ECO:0007669"/>
    <property type="project" value="UniProtKB-KW"/>
</dbReference>
<comment type="caution">
    <text evidence="3">The sequence shown here is derived from an EMBL/GenBank/DDBJ whole genome shotgun (WGS) entry which is preliminary data.</text>
</comment>
<dbReference type="AlphaFoldDB" id="A0A931LT39"/>
<evidence type="ECO:0000313" key="4">
    <source>
        <dbReference type="Proteomes" id="UP000727962"/>
    </source>
</evidence>
<name>A0A931LT39_FIMGI</name>
<dbReference type="Pfam" id="PF00376">
    <property type="entry name" value="MerR"/>
    <property type="match status" value="1"/>
</dbReference>